<feature type="compositionally biased region" description="Basic and acidic residues" evidence="1">
    <location>
        <begin position="58"/>
        <end position="72"/>
    </location>
</feature>
<evidence type="ECO:0000313" key="2">
    <source>
        <dbReference type="EMBL" id="QNS09485.1"/>
    </source>
</evidence>
<accession>A0A7H1BL80</accession>
<keyword evidence="3" id="KW-1185">Reference proteome</keyword>
<feature type="compositionally biased region" description="Low complexity" evidence="1">
    <location>
        <begin position="39"/>
        <end position="50"/>
    </location>
</feature>
<dbReference type="EMBL" id="CP061283">
    <property type="protein sequence ID" value="QNS09485.1"/>
    <property type="molecule type" value="Genomic_DNA"/>
</dbReference>
<feature type="region of interest" description="Disordered" evidence="1">
    <location>
        <begin position="1"/>
        <end position="133"/>
    </location>
</feature>
<sequence length="282" mass="30297">MHQQQQQFAPWGAVTPTFWQTGQPDHQRAEAAPASQGREAAPAVTEEPQTAPAPPPRPEQRIDTAHVPHARDAAPAAAEDAPPEAGPQDEEEPAQEPPAEHQRPHSGEPSAVRPEVDAERQGGAAGDEQSGPPAEYRERINAIMATFNATDDLARIAAAAVDAEQLDQEFTARYGQQHAYTINLRELRGHLAYLQGQPGVAVRWCLHTAGLQAQLWGSGHKATQGSVQRAVHIWASIPDPQESLTIGRELLTMLAAVTGEDSGLSRKVRARLEAMSPPGATQ</sequence>
<dbReference type="Proteomes" id="UP000516428">
    <property type="component" value="Plasmid unnamed2"/>
</dbReference>
<proteinExistence type="predicted"/>
<name>A0A7H1BL80_9ACTN</name>
<evidence type="ECO:0000313" key="3">
    <source>
        <dbReference type="Proteomes" id="UP000516428"/>
    </source>
</evidence>
<dbReference type="RefSeq" id="WP_188342140.1">
    <property type="nucleotide sequence ID" value="NZ_CP061283.1"/>
</dbReference>
<reference evidence="2 3" key="1">
    <citation type="submission" date="2020-09" db="EMBL/GenBank/DDBJ databases">
        <title>A novel species.</title>
        <authorList>
            <person name="Gao J."/>
        </authorList>
    </citation>
    <scope>NUCLEOTIDE SEQUENCE [LARGE SCALE GENOMIC DNA]</scope>
    <source>
        <strain evidence="2 3">CRXT-Y-14</strain>
        <plasmid evidence="2 3">unnamed2</plasmid>
    </source>
</reference>
<protein>
    <submittedName>
        <fullName evidence="2">Uncharacterized protein</fullName>
    </submittedName>
</protein>
<dbReference type="KEGG" id="sxn:IAG42_37655"/>
<gene>
    <name evidence="2" type="ORF">IAG42_37655</name>
</gene>
<dbReference type="AlphaFoldDB" id="A0A7H1BL80"/>
<keyword evidence="2" id="KW-0614">Plasmid</keyword>
<organism evidence="2 3">
    <name type="scientific">Streptomyces xanthii</name>
    <dbReference type="NCBI Taxonomy" id="2768069"/>
    <lineage>
        <taxon>Bacteria</taxon>
        <taxon>Bacillati</taxon>
        <taxon>Actinomycetota</taxon>
        <taxon>Actinomycetes</taxon>
        <taxon>Kitasatosporales</taxon>
        <taxon>Streptomycetaceae</taxon>
        <taxon>Streptomyces</taxon>
    </lineage>
</organism>
<evidence type="ECO:0000256" key="1">
    <source>
        <dbReference type="SAM" id="MobiDB-lite"/>
    </source>
</evidence>
<geneLocation type="plasmid" evidence="2 3">
    <name>unnamed2</name>
</geneLocation>